<evidence type="ECO:0000259" key="3">
    <source>
        <dbReference type="PROSITE" id="PS50240"/>
    </source>
</evidence>
<evidence type="ECO:0000313" key="4">
    <source>
        <dbReference type="EMBL" id="CAD7247781.1"/>
    </source>
</evidence>
<dbReference type="Pfam" id="PF00089">
    <property type="entry name" value="Trypsin"/>
    <property type="match status" value="3"/>
</dbReference>
<feature type="domain" description="Peptidase S1" evidence="3">
    <location>
        <begin position="111"/>
        <end position="346"/>
    </location>
</feature>
<dbReference type="AlphaFoldDB" id="A0A7R9A7T4"/>
<dbReference type="PROSITE" id="PS00135">
    <property type="entry name" value="TRYPSIN_SER"/>
    <property type="match status" value="1"/>
</dbReference>
<keyword evidence="1" id="KW-1015">Disulfide bond</keyword>
<dbReference type="EMBL" id="CAJPEV010001578">
    <property type="protein sequence ID" value="CAG0893366.1"/>
    <property type="molecule type" value="Genomic_DNA"/>
</dbReference>
<keyword evidence="2" id="KW-0378">Hydrolase</keyword>
<dbReference type="PANTHER" id="PTHR24252">
    <property type="entry name" value="ACROSIN-RELATED"/>
    <property type="match status" value="1"/>
</dbReference>
<dbReference type="InterPro" id="IPR018114">
    <property type="entry name" value="TRYPSIN_HIS"/>
</dbReference>
<dbReference type="SUPFAM" id="SSF50494">
    <property type="entry name" value="Trypsin-like serine proteases"/>
    <property type="match status" value="1"/>
</dbReference>
<keyword evidence="2" id="KW-0720">Serine protease</keyword>
<keyword evidence="5" id="KW-1185">Reference proteome</keyword>
<dbReference type="InterPro" id="IPR001314">
    <property type="entry name" value="Peptidase_S1A"/>
</dbReference>
<dbReference type="EMBL" id="LR901095">
    <property type="protein sequence ID" value="CAD7247781.1"/>
    <property type="molecule type" value="Genomic_DNA"/>
</dbReference>
<dbReference type="PROSITE" id="PS00134">
    <property type="entry name" value="TRYPSIN_HIS"/>
    <property type="match status" value="1"/>
</dbReference>
<dbReference type="Gene3D" id="2.40.10.10">
    <property type="entry name" value="Trypsin-like serine proteases"/>
    <property type="match status" value="2"/>
</dbReference>
<dbReference type="OrthoDB" id="6339452at2759"/>
<evidence type="ECO:0000313" key="5">
    <source>
        <dbReference type="Proteomes" id="UP000677054"/>
    </source>
</evidence>
<reference evidence="4" key="1">
    <citation type="submission" date="2020-11" db="EMBL/GenBank/DDBJ databases">
        <authorList>
            <person name="Tran Van P."/>
        </authorList>
    </citation>
    <scope>NUCLEOTIDE SEQUENCE</scope>
</reference>
<organism evidence="4">
    <name type="scientific">Darwinula stevensoni</name>
    <dbReference type="NCBI Taxonomy" id="69355"/>
    <lineage>
        <taxon>Eukaryota</taxon>
        <taxon>Metazoa</taxon>
        <taxon>Ecdysozoa</taxon>
        <taxon>Arthropoda</taxon>
        <taxon>Crustacea</taxon>
        <taxon>Oligostraca</taxon>
        <taxon>Ostracoda</taxon>
        <taxon>Podocopa</taxon>
        <taxon>Podocopida</taxon>
        <taxon>Darwinulocopina</taxon>
        <taxon>Darwinuloidea</taxon>
        <taxon>Darwinulidae</taxon>
        <taxon>Darwinula</taxon>
    </lineage>
</organism>
<accession>A0A7R9A7T4</accession>
<proteinExistence type="predicted"/>
<protein>
    <recommendedName>
        <fullName evidence="3">Peptidase S1 domain-containing protein</fullName>
    </recommendedName>
</protein>
<keyword evidence="2" id="KW-0645">Protease</keyword>
<dbReference type="InterPro" id="IPR009003">
    <property type="entry name" value="Peptidase_S1_PA"/>
</dbReference>
<dbReference type="CDD" id="cd00190">
    <property type="entry name" value="Tryp_SPc"/>
    <property type="match status" value="1"/>
</dbReference>
<dbReference type="GO" id="GO:0004252">
    <property type="term" value="F:serine-type endopeptidase activity"/>
    <property type="evidence" value="ECO:0007669"/>
    <property type="project" value="InterPro"/>
</dbReference>
<dbReference type="InterPro" id="IPR001254">
    <property type="entry name" value="Trypsin_dom"/>
</dbReference>
<dbReference type="PRINTS" id="PR00722">
    <property type="entry name" value="CHYMOTRYPSIN"/>
</dbReference>
<dbReference type="Proteomes" id="UP000677054">
    <property type="component" value="Unassembled WGS sequence"/>
</dbReference>
<evidence type="ECO:0000256" key="1">
    <source>
        <dbReference type="ARBA" id="ARBA00023157"/>
    </source>
</evidence>
<gene>
    <name evidence="4" type="ORF">DSTB1V02_LOCUS7606</name>
</gene>
<sequence>MYLFLLFLVSPIESFPSQSPEPCPSGRGECRRMKECPAEVAMFNENPSILPSLLCSMDPSGDPMICCNQTPPLPEGSSEQTTIRISRAKCNEYQQVLAENTDCEHNQQPLITGGVNADPFEFPHMALLGVKLENGTLRWICGGSLISRRWVLTAAHCLQFEWVRNYHDIALLRLDREVPVRFIISPACLATDDDVPPPGTHLVVAGWGHTAFGGNASTVLQKVSVPLSDTFECDVTVARYFILRRRFPSGTGGRVLCAGVLGKDSCQVMQGCPVAEGTPTSIGNSASVLQGDSGGPLMLPRDGENKRCQHYLLGTVSTGAGCGAAVFPGFYMHVPSYLDWIEGIVWKNDP</sequence>
<dbReference type="PANTHER" id="PTHR24252:SF7">
    <property type="entry name" value="HYALIN"/>
    <property type="match status" value="1"/>
</dbReference>
<dbReference type="InterPro" id="IPR033116">
    <property type="entry name" value="TRYPSIN_SER"/>
</dbReference>
<name>A0A7R9A7T4_9CRUS</name>
<dbReference type="GO" id="GO:0006508">
    <property type="term" value="P:proteolysis"/>
    <property type="evidence" value="ECO:0007669"/>
    <property type="project" value="UniProtKB-KW"/>
</dbReference>
<dbReference type="PROSITE" id="PS50240">
    <property type="entry name" value="TRYPSIN_DOM"/>
    <property type="match status" value="1"/>
</dbReference>
<evidence type="ECO:0000256" key="2">
    <source>
        <dbReference type="RuleBase" id="RU363034"/>
    </source>
</evidence>
<dbReference type="InterPro" id="IPR043504">
    <property type="entry name" value="Peptidase_S1_PA_chymotrypsin"/>
</dbReference>
<dbReference type="SMART" id="SM00020">
    <property type="entry name" value="Tryp_SPc"/>
    <property type="match status" value="1"/>
</dbReference>